<dbReference type="Proteomes" id="UP000762676">
    <property type="component" value="Unassembled WGS sequence"/>
</dbReference>
<dbReference type="EMBL" id="BMAT01006987">
    <property type="protein sequence ID" value="GFS23582.1"/>
    <property type="molecule type" value="Genomic_DNA"/>
</dbReference>
<name>A0AAV4JL58_9GAST</name>
<dbReference type="AlphaFoldDB" id="A0AAV4JL58"/>
<accession>A0AAV4JL58</accession>
<sequence>MASASRTALSSFDRENSVNGKCLGRNGAATNCITAVFKLRFKQGTGDPGGFKTHFKELGVPIGTFVRYVGNRMHILFHLGGIYFLHRRATFSALWAHTRLGSRVTSRLI</sequence>
<proteinExistence type="predicted"/>
<organism evidence="1 2">
    <name type="scientific">Elysia marginata</name>
    <dbReference type="NCBI Taxonomy" id="1093978"/>
    <lineage>
        <taxon>Eukaryota</taxon>
        <taxon>Metazoa</taxon>
        <taxon>Spiralia</taxon>
        <taxon>Lophotrochozoa</taxon>
        <taxon>Mollusca</taxon>
        <taxon>Gastropoda</taxon>
        <taxon>Heterobranchia</taxon>
        <taxon>Euthyneura</taxon>
        <taxon>Panpulmonata</taxon>
        <taxon>Sacoglossa</taxon>
        <taxon>Placobranchoidea</taxon>
        <taxon>Plakobranchidae</taxon>
        <taxon>Elysia</taxon>
    </lineage>
</organism>
<evidence type="ECO:0000313" key="1">
    <source>
        <dbReference type="EMBL" id="GFS23582.1"/>
    </source>
</evidence>
<protein>
    <submittedName>
        <fullName evidence="1">Uncharacterized protein</fullName>
    </submittedName>
</protein>
<reference evidence="1 2" key="1">
    <citation type="journal article" date="2021" name="Elife">
        <title>Chloroplast acquisition without the gene transfer in kleptoplastic sea slugs, Plakobranchus ocellatus.</title>
        <authorList>
            <person name="Maeda T."/>
            <person name="Takahashi S."/>
            <person name="Yoshida T."/>
            <person name="Shimamura S."/>
            <person name="Takaki Y."/>
            <person name="Nagai Y."/>
            <person name="Toyoda A."/>
            <person name="Suzuki Y."/>
            <person name="Arimoto A."/>
            <person name="Ishii H."/>
            <person name="Satoh N."/>
            <person name="Nishiyama T."/>
            <person name="Hasebe M."/>
            <person name="Maruyama T."/>
            <person name="Minagawa J."/>
            <person name="Obokata J."/>
            <person name="Shigenobu S."/>
        </authorList>
    </citation>
    <scope>NUCLEOTIDE SEQUENCE [LARGE SCALE GENOMIC DNA]</scope>
</reference>
<evidence type="ECO:0000313" key="2">
    <source>
        <dbReference type="Proteomes" id="UP000762676"/>
    </source>
</evidence>
<gene>
    <name evidence="1" type="ORF">ElyMa_003393100</name>
</gene>
<keyword evidence="2" id="KW-1185">Reference proteome</keyword>
<comment type="caution">
    <text evidence="1">The sequence shown here is derived from an EMBL/GenBank/DDBJ whole genome shotgun (WGS) entry which is preliminary data.</text>
</comment>